<protein>
    <recommendedName>
        <fullName evidence="4">DUF4139 domain-containing protein</fullName>
    </recommendedName>
</protein>
<comment type="caution">
    <text evidence="2">The sequence shown here is derived from an EMBL/GenBank/DDBJ whole genome shotgun (WGS) entry which is preliminary data.</text>
</comment>
<dbReference type="AlphaFoldDB" id="A0A2D0N558"/>
<accession>A0A2D0N558</accession>
<dbReference type="EMBL" id="PDUD01000031">
    <property type="protein sequence ID" value="PHN03516.1"/>
    <property type="molecule type" value="Genomic_DNA"/>
</dbReference>
<proteinExistence type="predicted"/>
<evidence type="ECO:0008006" key="4">
    <source>
        <dbReference type="Google" id="ProtNLM"/>
    </source>
</evidence>
<evidence type="ECO:0000256" key="1">
    <source>
        <dbReference type="SAM" id="SignalP"/>
    </source>
</evidence>
<dbReference type="PANTHER" id="PTHR38075">
    <property type="entry name" value="DUF4139 DOMAIN-CONTAINING PROTEIN"/>
    <property type="match status" value="1"/>
</dbReference>
<dbReference type="Proteomes" id="UP000223913">
    <property type="component" value="Unassembled WGS sequence"/>
</dbReference>
<keyword evidence="3" id="KW-1185">Reference proteome</keyword>
<keyword evidence="1" id="KW-0732">Signal</keyword>
<evidence type="ECO:0000313" key="2">
    <source>
        <dbReference type="EMBL" id="PHN03516.1"/>
    </source>
</evidence>
<evidence type="ECO:0000313" key="3">
    <source>
        <dbReference type="Proteomes" id="UP000223913"/>
    </source>
</evidence>
<feature type="chain" id="PRO_5012994197" description="DUF4139 domain-containing protein" evidence="1">
    <location>
        <begin position="20"/>
        <end position="533"/>
    </location>
</feature>
<dbReference type="PANTHER" id="PTHR38075:SF1">
    <property type="entry name" value="DUF4139 DOMAIN-CONTAINING PROTEIN"/>
    <property type="match status" value="1"/>
</dbReference>
<name>A0A2D0N558_FLAN2</name>
<dbReference type="RefSeq" id="WP_099153098.1">
    <property type="nucleotide sequence ID" value="NZ_PDUD01000031.1"/>
</dbReference>
<reference evidence="2 3" key="1">
    <citation type="submission" date="2017-10" db="EMBL/GenBank/DDBJ databases">
        <title>The draft genome sequence of Lewinella nigricans NBRC 102662.</title>
        <authorList>
            <person name="Wang K."/>
        </authorList>
    </citation>
    <scope>NUCLEOTIDE SEQUENCE [LARGE SCALE GENOMIC DNA]</scope>
    <source>
        <strain evidence="2 3">NBRC 102662</strain>
    </source>
</reference>
<feature type="signal peptide" evidence="1">
    <location>
        <begin position="1"/>
        <end position="19"/>
    </location>
</feature>
<sequence length="533" mass="60092">MTKPILLLLSCISLTITTAAQDVQKDFRTSSISIFKNSTAFFIKSGTVTADAGTYRITDNLPPALFGTYWMNSPQGQLEALSSFVDTLETARSLPAQTIPEMLYANLGKRVILHVGKDEMIEGTVEALEEETPATGQIVTFRMDGRWRTFLLSEIRRIEFFEKPVQAYEHKKTEVKPVLEVAFTSEKKEQALDLMYLSNGLNWTPLYLMELTGEKRARLTLRAEVVNEIEDIKDTDVNFVVGVPNFSYADRLSPLIDFSSIQPRSMARGGVSNFDAFSNTLQTQTYGYAIEEDVVGNAPGTTSGLDGSAEEDLYFYTLEDMSIKKGGRGHYPVFTADIDIAHIYECNLPQNNAQKYAYRDEYLFSPNPNKVFHSIKVVNDTEYPFTTGAALVVKNGEETRPISQDRLNYTPIKGNSFVKLTEAPDVHIKQAEKAVKRQENARKTNRDGDTYYYDLLTIAGQIEVKNYKSQDIDLNIRRPILGELQESSIKWLKAERINTAGDLNKLTDVCWETSVDAGDELTITYTYEIYVPH</sequence>
<gene>
    <name evidence="2" type="ORF">CRP01_26310</name>
</gene>
<organism evidence="2 3">
    <name type="scientific">Flavilitoribacter nigricans (strain ATCC 23147 / DSM 23189 / NBRC 102662 / NCIMB 1420 / SS-2)</name>
    <name type="common">Lewinella nigricans</name>
    <dbReference type="NCBI Taxonomy" id="1122177"/>
    <lineage>
        <taxon>Bacteria</taxon>
        <taxon>Pseudomonadati</taxon>
        <taxon>Bacteroidota</taxon>
        <taxon>Saprospiria</taxon>
        <taxon>Saprospirales</taxon>
        <taxon>Lewinellaceae</taxon>
        <taxon>Flavilitoribacter</taxon>
    </lineage>
</organism>
<dbReference type="OrthoDB" id="977827at2"/>